<accession>Q3KG98</accession>
<organism evidence="1 2">
    <name type="scientific">Pseudomonas fluorescens (strain Pf0-1)</name>
    <dbReference type="NCBI Taxonomy" id="205922"/>
    <lineage>
        <taxon>Bacteria</taxon>
        <taxon>Pseudomonadati</taxon>
        <taxon>Pseudomonadota</taxon>
        <taxon>Gammaproteobacteria</taxon>
        <taxon>Pseudomonadales</taxon>
        <taxon>Pseudomonadaceae</taxon>
        <taxon>Pseudomonas</taxon>
    </lineage>
</organism>
<reference evidence="1 2" key="1">
    <citation type="journal article" date="2009" name="Genome Biol.">
        <title>Genomic and genetic analyses of diversity and plant interactions of Pseudomonas fluorescens.</title>
        <authorList>
            <person name="Silby M.W."/>
            <person name="Cerdeno-Tarraga A.M."/>
            <person name="Vernikos G.S."/>
            <person name="Giddens S.R."/>
            <person name="Jackson R.W."/>
            <person name="Preston G.M."/>
            <person name="Zhang X.X."/>
            <person name="Moon C.D."/>
            <person name="Gehrig S.M."/>
            <person name="Godfrey S.A."/>
            <person name="Knight C.G."/>
            <person name="Malone J.G."/>
            <person name="Robinson Z."/>
            <person name="Spiers A.J."/>
            <person name="Harris S."/>
            <person name="Challis G.L."/>
            <person name="Yaxley A.M."/>
            <person name="Harris D."/>
            <person name="Seeger K."/>
            <person name="Murphy L."/>
            <person name="Rutter S."/>
            <person name="Squares R."/>
            <person name="Quail M.A."/>
            <person name="Saunders E."/>
            <person name="Mavromatis K."/>
            <person name="Brettin T.S."/>
            <person name="Bentley S.D."/>
            <person name="Hothersall J."/>
            <person name="Stephens E."/>
            <person name="Thomas C.M."/>
            <person name="Parkhill J."/>
            <person name="Levy S.B."/>
            <person name="Rainey P.B."/>
            <person name="Thomson N.R."/>
        </authorList>
    </citation>
    <scope>NUCLEOTIDE SEQUENCE [LARGE SCALE GENOMIC DNA]</scope>
    <source>
        <strain evidence="1 2">Pf0-1</strain>
    </source>
</reference>
<gene>
    <name evidence="1" type="ordered locus">Pfl01_1465</name>
</gene>
<dbReference type="HOGENOM" id="CLU_1538760_0_0_6"/>
<protein>
    <submittedName>
        <fullName evidence="1">Uncharacterized protein</fullName>
    </submittedName>
</protein>
<proteinExistence type="predicted"/>
<evidence type="ECO:0000313" key="2">
    <source>
        <dbReference type="Proteomes" id="UP000002704"/>
    </source>
</evidence>
<dbReference type="KEGG" id="pfo:Pfl01_1465"/>
<name>Q3KG98_PSEPF</name>
<evidence type="ECO:0000313" key="1">
    <source>
        <dbReference type="EMBL" id="ABA73208.1"/>
    </source>
</evidence>
<sequence length="174" mass="19569">MTPAGSVYNQSGRYLHRVLNMLDGVHTFGLRANSSSVPTDQWALTVGTNETIEDFRSTPDQILPTNASFIFPSELTFTPQNQGFYPARIISANNIKLLVAGGINSRFTLPSTAKTIEFNHAGHSLDILIYHSNNFIYSDYSFGKDRYQYTATDNKEISSFEIRGTFEIKIIKWS</sequence>
<dbReference type="Proteomes" id="UP000002704">
    <property type="component" value="Chromosome"/>
</dbReference>
<dbReference type="AlphaFoldDB" id="Q3KG98"/>
<dbReference type="EMBL" id="CP000094">
    <property type="protein sequence ID" value="ABA73208.1"/>
    <property type="molecule type" value="Genomic_DNA"/>
</dbReference>